<feature type="transmembrane region" description="Helical" evidence="1">
    <location>
        <begin position="82"/>
        <end position="105"/>
    </location>
</feature>
<name>A0A8S2XNA0_9BILA</name>
<dbReference type="Proteomes" id="UP000677228">
    <property type="component" value="Unassembled WGS sequence"/>
</dbReference>
<dbReference type="Gene3D" id="2.60.40.10">
    <property type="entry name" value="Immunoglobulins"/>
    <property type="match status" value="1"/>
</dbReference>
<dbReference type="EMBL" id="CAJNOK010067937">
    <property type="protein sequence ID" value="CAF1655811.1"/>
    <property type="molecule type" value="Genomic_DNA"/>
</dbReference>
<dbReference type="Proteomes" id="UP000682733">
    <property type="component" value="Unassembled WGS sequence"/>
</dbReference>
<dbReference type="AlphaFoldDB" id="A0A8S2XNA0"/>
<protein>
    <recommendedName>
        <fullName evidence="5">Fibronectin type-III domain-containing protein</fullName>
    </recommendedName>
</protein>
<feature type="non-terminal residue" evidence="3">
    <location>
        <position position="1"/>
    </location>
</feature>
<dbReference type="InterPro" id="IPR013783">
    <property type="entry name" value="Ig-like_fold"/>
</dbReference>
<accession>A0A8S2XNA0</accession>
<dbReference type="InterPro" id="IPR003961">
    <property type="entry name" value="FN3_dom"/>
</dbReference>
<dbReference type="EMBL" id="CAJOBA010097274">
    <property type="protein sequence ID" value="CAF4507731.1"/>
    <property type="molecule type" value="Genomic_DNA"/>
</dbReference>
<evidence type="ECO:0000313" key="3">
    <source>
        <dbReference type="EMBL" id="CAF4507731.1"/>
    </source>
</evidence>
<keyword evidence="1" id="KW-0472">Membrane</keyword>
<feature type="non-terminal residue" evidence="3">
    <location>
        <position position="119"/>
    </location>
</feature>
<dbReference type="SUPFAM" id="SSF49265">
    <property type="entry name" value="Fibronectin type III"/>
    <property type="match status" value="1"/>
</dbReference>
<organism evidence="3 4">
    <name type="scientific">Didymodactylos carnosus</name>
    <dbReference type="NCBI Taxonomy" id="1234261"/>
    <lineage>
        <taxon>Eukaryota</taxon>
        <taxon>Metazoa</taxon>
        <taxon>Spiralia</taxon>
        <taxon>Gnathifera</taxon>
        <taxon>Rotifera</taxon>
        <taxon>Eurotatoria</taxon>
        <taxon>Bdelloidea</taxon>
        <taxon>Philodinida</taxon>
        <taxon>Philodinidae</taxon>
        <taxon>Didymodactylos</taxon>
    </lineage>
</organism>
<keyword evidence="1" id="KW-1133">Transmembrane helix</keyword>
<comment type="caution">
    <text evidence="3">The sequence shown here is derived from an EMBL/GenBank/DDBJ whole genome shotgun (WGS) entry which is preliminary data.</text>
</comment>
<evidence type="ECO:0000256" key="1">
    <source>
        <dbReference type="SAM" id="Phobius"/>
    </source>
</evidence>
<evidence type="ECO:0008006" key="5">
    <source>
        <dbReference type="Google" id="ProtNLM"/>
    </source>
</evidence>
<sequence length="119" mass="13537">GNDLEIMGTFSDPQLIDPLKTEYEIVNLQPDTNYIIVVKLYNEAGVSEQKIRKQTTKARIDNIYSTIKSHMKNYRSDQPSKWAIVGIVFGIVFVALLVIVICVLIRMCRTDTRKTKGSD</sequence>
<gene>
    <name evidence="2" type="ORF">OVA965_LOCUS45060</name>
    <name evidence="3" type="ORF">TMI583_LOCUS48229</name>
</gene>
<keyword evidence="1" id="KW-0812">Transmembrane</keyword>
<dbReference type="CDD" id="cd00063">
    <property type="entry name" value="FN3"/>
    <property type="match status" value="1"/>
</dbReference>
<reference evidence="3" key="1">
    <citation type="submission" date="2021-02" db="EMBL/GenBank/DDBJ databases">
        <authorList>
            <person name="Nowell W R."/>
        </authorList>
    </citation>
    <scope>NUCLEOTIDE SEQUENCE</scope>
</reference>
<dbReference type="InterPro" id="IPR036116">
    <property type="entry name" value="FN3_sf"/>
</dbReference>
<proteinExistence type="predicted"/>
<evidence type="ECO:0000313" key="4">
    <source>
        <dbReference type="Proteomes" id="UP000682733"/>
    </source>
</evidence>
<evidence type="ECO:0000313" key="2">
    <source>
        <dbReference type="EMBL" id="CAF1655811.1"/>
    </source>
</evidence>